<sequence length="210" mass="24685">MNIINDESLKKERDELYNKFVFYSNNLLSAYEACKSKICLWEYSLGIAKEIIPYEGIIPTNMKNNGRILKKITKSNFESKNFIVYGLDNNGKVIFFQRRADKDIEKYGENIRIVDDEYILSTHIYSSNPEKNRLSSICHSYKKGDVICYISIAPPYNWFVRIDKVINDKIVKSSMFATSWFKQIDYDFIYDSTGELSKIVIGDFIHWQRN</sequence>
<name>A0ABD7E670_ESCAL</name>
<accession>A0ABD7E670</accession>
<gene>
    <name evidence="1" type="ORF">JRC44_12265</name>
</gene>
<dbReference type="Proteomes" id="UP000663211">
    <property type="component" value="Chromosome"/>
</dbReference>
<dbReference type="AlphaFoldDB" id="A0ABD7E670"/>
<dbReference type="EMBL" id="CP070296">
    <property type="protein sequence ID" value="QST71717.1"/>
    <property type="molecule type" value="Genomic_DNA"/>
</dbReference>
<reference evidence="1 2" key="1">
    <citation type="submission" date="2021-03" db="EMBL/GenBank/DDBJ databases">
        <title>Comparative genomics of Chinese and international isolates of Escherichia albertii: population structure and evolution of virulence and antimicrobial resistance.</title>
        <authorList>
            <person name="Wang H."/>
            <person name="Xiong Y."/>
            <person name="Luo L."/>
        </authorList>
    </citation>
    <scope>NUCLEOTIDE SEQUENCE [LARGE SCALE GENOMIC DNA]</scope>
    <source>
        <strain evidence="1 2">Sample 165</strain>
    </source>
</reference>
<dbReference type="RefSeq" id="WP_208629423.1">
    <property type="nucleotide sequence ID" value="NZ_CP070296.1"/>
</dbReference>
<evidence type="ECO:0000313" key="1">
    <source>
        <dbReference type="EMBL" id="QST71717.1"/>
    </source>
</evidence>
<organism evidence="1 2">
    <name type="scientific">Escherichia albertii</name>
    <dbReference type="NCBI Taxonomy" id="208962"/>
    <lineage>
        <taxon>Bacteria</taxon>
        <taxon>Pseudomonadati</taxon>
        <taxon>Pseudomonadota</taxon>
        <taxon>Gammaproteobacteria</taxon>
        <taxon>Enterobacterales</taxon>
        <taxon>Enterobacteriaceae</taxon>
        <taxon>Escherichia</taxon>
    </lineage>
</organism>
<evidence type="ECO:0000313" key="2">
    <source>
        <dbReference type="Proteomes" id="UP000663211"/>
    </source>
</evidence>
<protein>
    <submittedName>
        <fullName evidence="1">Uncharacterized protein</fullName>
    </submittedName>
</protein>
<proteinExistence type="predicted"/>